<sequence>MPTISKIRLTNVIYEEGNKRYNDELFRFDGHNGAILIENGGGKTVFIQTVLQAILPHTDLANRKIKNTLMLHDAPAHIAIEWIIHERPRRYVVTAVSLFLVKNNLDSLRYVYEYNENDPEGIEGIPFVREIKGGKRPAERVEIQDYYSGMSEKSPVAQTFKTIKDYKAFLEDQYQIISGEWESVVKINSSEGGVDAFFDECKTTNQLFDRLLIPTVEDSIVGHDRHLFASLFEGQLESLRNYKRLNETLEENKEISAELETYSKTCETLHSAQQDYDQTRRRAKGIWNELIQEQDQWRADQDKTHERFMKWQAASHTHQVREDSFEIYIERLALEKCAARLNQARSALARTQDELKEKRHEFVTLKWAKANGEKQEQEDALRLYQHQLDQFDRKEDVRTLDQQLQRAKRELLGCYEKELKSLEKELEEIDARLHPVQKRLSELNHKKKTATETEQGFSRRLSERQGIIKTHLKQLDKLKRELLTDPVQETVAGQLAHWQERVQYLDEAIIALVKKQKDDQTQSEAAEQQKADLQKKQGATTREIDRLKDALAHMEKSEQDLRRQLSVLRPQWATLEDVYLNPDSIEKRLNENIDRLEQEHEDLLLKERVALRFVDDYGSQDLFFSDPFLEKQLISWKNQFDYLVTGVEFLQTMSDQEREKYLGYSLWPLTLVTTQANKEKVIDKLGHISDRLQYPVNVLTTEEALTIQDQDMPGSWVAPVHWKENIDAASFKAWKAHLAADAGQRTAQRRAKEGQRDQWKEGLLAFRKFLTLYPYDTVEAQRTELSDLRNQREKQMVALQQIDQVLGRLQNEMKMSKEKETRYREEKNGRERYIEKGHDYLQIENELASERKIERDTEEKLQAASAERAAIEGKLVRLEEKSASLTRRRNQVEVRLGMSRENEEYLALRSLTPAETNESKPVIQERIKITEMKLRNIAQDRSEWVTKRDMAQKSIRKLLEDMDELKQDDSDIDESRAFPPDGLQQIDALRERISLLSGEKEQRDRDVQQARTGKDRQESKTEMLISQFKSRYANEPVIPFDRQPGEVREELKKEKDNLTRQKTSIDQTADRIAKELKVLESAKYQLEMFEEAHHFKAPDLEPVSLTNEELMTFSYSREKFVTAVKRALKENRNKVNQGRQSVEDAQRQFRDFCRKRISDVKLRQMAISGVETKQKYEEIMAFRHNMSERIESISHYAREHIRKSDKDLQLFIDQIHTHLRTLTEELKQIPKKTRVKVQNDWKAIYSFTIPNWGEEEGKARIRNYIDWILQQLDNERFQDEEGHPDTGKIRRELDMWLQSKQLIRVVMDNQAMKVTCRKVTNDSLVTTRSYSWEQSNIWSGGEKWSKNMTLFLGILNYVAEKKKYLKSGAKLNRAVILDNPFGQASSDHVLNPVFFVAQQLGFQIIALTALAEGKFLQDYFPVIYSCRLRGATASGKQVMTKEKWIRKAFFEDQDPQSLERLGETEQLGLFD</sequence>
<evidence type="ECO:0008006" key="4">
    <source>
        <dbReference type="Google" id="ProtNLM"/>
    </source>
</evidence>
<feature type="coiled-coil region" evidence="1">
    <location>
        <begin position="799"/>
        <end position="826"/>
    </location>
</feature>
<accession>A0AAU8IHH5</accession>
<reference evidence="3" key="1">
    <citation type="submission" date="2024-06" db="EMBL/GenBank/DDBJ databases">
        <authorList>
            <person name="Fan A."/>
            <person name="Zhang F.Y."/>
            <person name="Zhang L."/>
        </authorList>
    </citation>
    <scope>NUCLEOTIDE SEQUENCE</scope>
    <source>
        <strain evidence="3">Y61</strain>
    </source>
</reference>
<dbReference type="RefSeq" id="WP_353948652.1">
    <property type="nucleotide sequence ID" value="NZ_CP159510.1"/>
</dbReference>
<protein>
    <recommendedName>
        <fullName evidence="4">Chromosome segregation ATPase</fullName>
    </recommendedName>
</protein>
<proteinExistence type="predicted"/>
<gene>
    <name evidence="3" type="ORF">ABNN70_02440</name>
</gene>
<name>A0AAU8IHH5_9BACL</name>
<organism evidence="3">
    <name type="scientific">Sporolactobacillus sp. Y61</name>
    <dbReference type="NCBI Taxonomy" id="3160863"/>
    <lineage>
        <taxon>Bacteria</taxon>
        <taxon>Bacillati</taxon>
        <taxon>Bacillota</taxon>
        <taxon>Bacilli</taxon>
        <taxon>Bacillales</taxon>
        <taxon>Sporolactobacillaceae</taxon>
        <taxon>Sporolactobacillus</taxon>
    </lineage>
</organism>
<evidence type="ECO:0000256" key="1">
    <source>
        <dbReference type="SAM" id="Coils"/>
    </source>
</evidence>
<evidence type="ECO:0000313" key="3">
    <source>
        <dbReference type="EMBL" id="XCJ17406.1"/>
    </source>
</evidence>
<keyword evidence="1" id="KW-0175">Coiled coil</keyword>
<feature type="coiled-coil region" evidence="1">
    <location>
        <begin position="854"/>
        <end position="895"/>
    </location>
</feature>
<evidence type="ECO:0000256" key="2">
    <source>
        <dbReference type="SAM" id="MobiDB-lite"/>
    </source>
</evidence>
<feature type="coiled-coil region" evidence="1">
    <location>
        <begin position="334"/>
        <end position="439"/>
    </location>
</feature>
<dbReference type="EMBL" id="CP159510">
    <property type="protein sequence ID" value="XCJ17406.1"/>
    <property type="molecule type" value="Genomic_DNA"/>
</dbReference>
<feature type="coiled-coil region" evidence="1">
    <location>
        <begin position="232"/>
        <end position="265"/>
    </location>
</feature>
<feature type="region of interest" description="Disordered" evidence="2">
    <location>
        <begin position="995"/>
        <end position="1021"/>
    </location>
</feature>
<feature type="region of interest" description="Disordered" evidence="2">
    <location>
        <begin position="521"/>
        <end position="540"/>
    </location>
</feature>